<evidence type="ECO:0000256" key="2">
    <source>
        <dbReference type="ARBA" id="ARBA00022452"/>
    </source>
</evidence>
<evidence type="ECO:0000256" key="6">
    <source>
        <dbReference type="ARBA" id="ARBA00023136"/>
    </source>
</evidence>
<dbReference type="GO" id="GO:0019867">
    <property type="term" value="C:outer membrane"/>
    <property type="evidence" value="ECO:0007669"/>
    <property type="project" value="InterPro"/>
</dbReference>
<dbReference type="NCBIfam" id="TIGR03303">
    <property type="entry name" value="OM_YaeT"/>
    <property type="match status" value="1"/>
</dbReference>
<feature type="domain" description="POTRA" evidence="8">
    <location>
        <begin position="282"/>
        <end position="357"/>
    </location>
</feature>
<gene>
    <name evidence="9" type="ORF">METZ01_LOCUS57923</name>
</gene>
<sequence>MKIRIIQIIFFISVFLSFQSFAETINKIEFSGLNLTPKSTVISKLPVKIGDTYNSTTSNKIISSLFDTGYFSDIQVELNNDILLIALIENPRIKLINIKTDYKKNWSNWLDNSGKKLALDKTTIDELISNYELSAGDIYTKKKLHELVSEIKNQYLAIGYLNVEIAENIEVDSQNRIDIELVISQGKEARIGSISISGNNVFADEELLDQFSFGMKTNSFINYFTNKDRYTDLAFDEGIESISNLYMNSGYLDFKFTNVNKTLSEDKEYLNIEIGLDEGIQYKLGTVSFEGELGNQKLDDLMKLVSIQKGEIFNWQTIVSDVQKITDVFVDQGYAFANINPTTEDVLDVVNIYFNISLNKKVYVNRITISGNTRTQDEVIRREILLSEGSLFSRSALNKSVIKLRSLGYFSDVQMEASNVEGMPDKIDLNFEVIETKTGTISFSVSHSNRYGISFGAGVQERNIFGSGNTFNANLKISESFKKLSIYFEDPYFNTDNHSISYGAFYSKQSDDDVMSDSYNINSKGVTLGYGVPLTEDTRLNANLEYTNNDLVCSSGFAASGYEPTQCANNNNDEVIFGLSWNESTLNHYMYPTDGKSNSLSVDVALPLSDYRYVRANASHASYQPLSDNLTLKLTGSFGLISGYSGEEVPFFKRHFGGGSGSVRGFGNKSLGPTYPNSTAKGGEISVLGSVNIISPASFINNSENMRVSAFVDTGNIFEKSSSMKLGDLRMSTGVAFAYLSPIGAIGAYWSTPIMKKTGDDIENFSFSLGTGF</sequence>
<dbReference type="SUPFAM" id="SSF56935">
    <property type="entry name" value="Porins"/>
    <property type="match status" value="1"/>
</dbReference>
<evidence type="ECO:0000256" key="4">
    <source>
        <dbReference type="ARBA" id="ARBA00022729"/>
    </source>
</evidence>
<keyword evidence="4" id="KW-0732">Signal</keyword>
<dbReference type="InterPro" id="IPR023707">
    <property type="entry name" value="OM_assembly_BamA"/>
</dbReference>
<dbReference type="InterPro" id="IPR034746">
    <property type="entry name" value="POTRA"/>
</dbReference>
<name>A0A381SNN5_9ZZZZ</name>
<comment type="subcellular location">
    <subcellularLocation>
        <location evidence="1">Membrane</location>
    </subcellularLocation>
</comment>
<keyword evidence="7" id="KW-0998">Cell outer membrane</keyword>
<dbReference type="PROSITE" id="PS51779">
    <property type="entry name" value="POTRA"/>
    <property type="match status" value="3"/>
</dbReference>
<feature type="domain" description="POTRA" evidence="8">
    <location>
        <begin position="362"/>
        <end position="436"/>
    </location>
</feature>
<dbReference type="Gene3D" id="2.40.160.50">
    <property type="entry name" value="membrane protein fhac: a member of the omp85/tpsb transporter family"/>
    <property type="match status" value="1"/>
</dbReference>
<reference evidence="9" key="1">
    <citation type="submission" date="2018-05" db="EMBL/GenBank/DDBJ databases">
        <authorList>
            <person name="Lanie J.A."/>
            <person name="Ng W.-L."/>
            <person name="Kazmierczak K.M."/>
            <person name="Andrzejewski T.M."/>
            <person name="Davidsen T.M."/>
            <person name="Wayne K.J."/>
            <person name="Tettelin H."/>
            <person name="Glass J.I."/>
            <person name="Rusch D."/>
            <person name="Podicherti R."/>
            <person name="Tsui H.-C.T."/>
            <person name="Winkler M.E."/>
        </authorList>
    </citation>
    <scope>NUCLEOTIDE SEQUENCE</scope>
</reference>
<dbReference type="EMBL" id="UINC01003296">
    <property type="protein sequence ID" value="SVA05069.1"/>
    <property type="molecule type" value="Genomic_DNA"/>
</dbReference>
<dbReference type="PIRSF" id="PIRSF006076">
    <property type="entry name" value="OM_assembly_OMP85"/>
    <property type="match status" value="1"/>
</dbReference>
<organism evidence="9">
    <name type="scientific">marine metagenome</name>
    <dbReference type="NCBI Taxonomy" id="408172"/>
    <lineage>
        <taxon>unclassified sequences</taxon>
        <taxon>metagenomes</taxon>
        <taxon>ecological metagenomes</taxon>
    </lineage>
</organism>
<evidence type="ECO:0000313" key="9">
    <source>
        <dbReference type="EMBL" id="SVA05069.1"/>
    </source>
</evidence>
<dbReference type="GO" id="GO:0071709">
    <property type="term" value="P:membrane assembly"/>
    <property type="evidence" value="ECO:0007669"/>
    <property type="project" value="InterPro"/>
</dbReference>
<evidence type="ECO:0000256" key="7">
    <source>
        <dbReference type="ARBA" id="ARBA00023237"/>
    </source>
</evidence>
<dbReference type="AlphaFoldDB" id="A0A381SNN5"/>
<keyword evidence="6" id="KW-0472">Membrane</keyword>
<dbReference type="InterPro" id="IPR010827">
    <property type="entry name" value="BamA/TamA_POTRA"/>
</dbReference>
<dbReference type="PANTHER" id="PTHR12815:SF23">
    <property type="entry name" value="OUTER MEMBRANE PROTEIN ASSEMBLY FACTOR BAMA"/>
    <property type="match status" value="1"/>
</dbReference>
<evidence type="ECO:0000256" key="5">
    <source>
        <dbReference type="ARBA" id="ARBA00022737"/>
    </source>
</evidence>
<keyword evidence="3" id="KW-0812">Transmembrane</keyword>
<proteinExistence type="inferred from homology"/>
<dbReference type="HAMAP" id="MF_01430">
    <property type="entry name" value="OM_assembly_BamA"/>
    <property type="match status" value="1"/>
</dbReference>
<evidence type="ECO:0000256" key="3">
    <source>
        <dbReference type="ARBA" id="ARBA00022692"/>
    </source>
</evidence>
<protein>
    <recommendedName>
        <fullName evidence="8">POTRA domain-containing protein</fullName>
    </recommendedName>
</protein>
<dbReference type="Pfam" id="PF07244">
    <property type="entry name" value="POTRA"/>
    <property type="match status" value="5"/>
</dbReference>
<dbReference type="InterPro" id="IPR000184">
    <property type="entry name" value="Bac_surfAg_D15"/>
</dbReference>
<keyword evidence="2" id="KW-1134">Transmembrane beta strand</keyword>
<dbReference type="PANTHER" id="PTHR12815">
    <property type="entry name" value="SORTING AND ASSEMBLY MACHINERY SAMM50 PROTEIN FAMILY MEMBER"/>
    <property type="match status" value="1"/>
</dbReference>
<evidence type="ECO:0000256" key="1">
    <source>
        <dbReference type="ARBA" id="ARBA00004370"/>
    </source>
</evidence>
<dbReference type="InterPro" id="IPR039910">
    <property type="entry name" value="D15-like"/>
</dbReference>
<feature type="domain" description="POTRA" evidence="8">
    <location>
        <begin position="23"/>
        <end position="90"/>
    </location>
</feature>
<keyword evidence="5" id="KW-0677">Repeat</keyword>
<dbReference type="Gene3D" id="3.10.20.310">
    <property type="entry name" value="membrane protein fhac"/>
    <property type="match status" value="5"/>
</dbReference>
<dbReference type="Pfam" id="PF01103">
    <property type="entry name" value="Omp85"/>
    <property type="match status" value="1"/>
</dbReference>
<evidence type="ECO:0000259" key="8">
    <source>
        <dbReference type="PROSITE" id="PS51779"/>
    </source>
</evidence>
<accession>A0A381SNN5</accession>